<dbReference type="InterPro" id="IPR036730">
    <property type="entry name" value="P22_tailspike_N_sf"/>
</dbReference>
<sequence>MQLVNQPFINLNDIDGTPLNNGSIYFGVANQNPETNPIAVYWDRAGTQPAAQPIKTINGYPVRDGIISEIYLPSSCSITVKNKKNLLVFYKPFFDNAASSIGTSAVTGGLWTTVQGFIDYITSTSLGSTVIGWIRSASGAIATTLDKWMNRQTVSVFDFMTDVEIADVQARTKTKDVTGAIRNALASFGVNGGKLRMPKGLYLTTDGIIIPPNVTVVGDGQFGGFGAYDQGCTTIYGNHGADYIFSLVGSVSCSLKDLCLQSGPPGGTYPKTGLMLGRSGTPSCGYHAIKRISVYGSYGVAAIFSIASEDNYWEDINVWLYGGTAKYCFYSSIGNSFPAITTPLYTSSNLTNTFNKFWFTNGGGISDAACIKLDMAEGFAAWSFYGGYCTANSGSYIEIGNGYIDGLSSIGSLTFVGCNGERLAGGDPIYGYKLTASVGCTLPNLNILGGRFDFLAGTNHYLFWQSNNLTLTQPNITMKPPEAFPYAQTVLYRANILGGTINLDRYAAWQTATLTAPWVNSFGAPYPAASFMIDSTGRVFLRGTVTNPGTPGQIVIMILPAAYRPTYTMRIPAMANGAIAMITVAATGNVEIPIGSTVNVDLAGISFDMTAWTLP</sequence>
<dbReference type="SUPFAM" id="SSF51327">
    <property type="entry name" value="Head-binding domain of phage P22 tailspike protein"/>
    <property type="match status" value="1"/>
</dbReference>
<dbReference type="Gene3D" id="2.160.20.10">
    <property type="entry name" value="Single-stranded right-handed beta-helix, Pectin lyase-like"/>
    <property type="match status" value="1"/>
</dbReference>
<dbReference type="GO" id="GO:0051701">
    <property type="term" value="P:biological process involved in interaction with host"/>
    <property type="evidence" value="ECO:0007669"/>
    <property type="project" value="UniProtKB-ARBA"/>
</dbReference>
<comment type="subcellular location">
    <subcellularLocation>
        <location evidence="1">Virion</location>
    </subcellularLocation>
</comment>
<dbReference type="InterPro" id="IPR012334">
    <property type="entry name" value="Pectin_lyas_fold"/>
</dbReference>
<proteinExistence type="predicted"/>
<organism evidence="3">
    <name type="scientific">uncultured Caudovirales phage</name>
    <dbReference type="NCBI Taxonomy" id="2100421"/>
    <lineage>
        <taxon>Viruses</taxon>
        <taxon>Duplodnaviria</taxon>
        <taxon>Heunggongvirae</taxon>
        <taxon>Uroviricota</taxon>
        <taxon>Caudoviricetes</taxon>
        <taxon>Peduoviridae</taxon>
        <taxon>Maltschvirus</taxon>
        <taxon>Maltschvirus maltsch</taxon>
    </lineage>
</organism>
<evidence type="ECO:0008006" key="4">
    <source>
        <dbReference type="Google" id="ProtNLM"/>
    </source>
</evidence>
<name>A0A6J5KQ58_9CAUD</name>
<dbReference type="GO" id="GO:0044423">
    <property type="term" value="C:virion component"/>
    <property type="evidence" value="ECO:0007669"/>
    <property type="project" value="UniProtKB-KW"/>
</dbReference>
<protein>
    <recommendedName>
        <fullName evidence="4">Pectate lyase superfamily protein</fullName>
    </recommendedName>
</protein>
<evidence type="ECO:0000313" key="3">
    <source>
        <dbReference type="EMBL" id="CAB4123406.1"/>
    </source>
</evidence>
<gene>
    <name evidence="3" type="ORF">UFOVP40_43</name>
</gene>
<dbReference type="Gene3D" id="2.170.14.10">
    <property type="entry name" value="Phage P22 tailspike-like, N-terminal domain"/>
    <property type="match status" value="1"/>
</dbReference>
<evidence type="ECO:0000256" key="1">
    <source>
        <dbReference type="ARBA" id="ARBA00004328"/>
    </source>
</evidence>
<reference evidence="3" key="1">
    <citation type="submission" date="2020-04" db="EMBL/GenBank/DDBJ databases">
        <authorList>
            <person name="Chiriac C."/>
            <person name="Salcher M."/>
            <person name="Ghai R."/>
            <person name="Kavagutti S V."/>
        </authorList>
    </citation>
    <scope>NUCLEOTIDE SEQUENCE</scope>
</reference>
<keyword evidence="2" id="KW-0946">Virion</keyword>
<dbReference type="EMBL" id="LR796170">
    <property type="protein sequence ID" value="CAB4123406.1"/>
    <property type="molecule type" value="Genomic_DNA"/>
</dbReference>
<dbReference type="GO" id="GO:0019058">
    <property type="term" value="P:viral life cycle"/>
    <property type="evidence" value="ECO:0007669"/>
    <property type="project" value="UniProtKB-ARBA"/>
</dbReference>
<accession>A0A6J5KQ58</accession>
<evidence type="ECO:0000256" key="2">
    <source>
        <dbReference type="ARBA" id="ARBA00022844"/>
    </source>
</evidence>